<dbReference type="Proteomes" id="UP001060170">
    <property type="component" value="Chromosome 16"/>
</dbReference>
<keyword evidence="2" id="KW-1185">Reference proteome</keyword>
<reference evidence="2" key="2">
    <citation type="journal article" date="2018" name="Mol. Plant Microbe Interact.">
        <title>Genome sequence resources for the wheat stripe rust pathogen (Puccinia striiformis f. sp. tritici) and the barley stripe rust pathogen (Puccinia striiformis f. sp. hordei).</title>
        <authorList>
            <person name="Xia C."/>
            <person name="Wang M."/>
            <person name="Yin C."/>
            <person name="Cornejo O.E."/>
            <person name="Hulbert S.H."/>
            <person name="Chen X."/>
        </authorList>
    </citation>
    <scope>NUCLEOTIDE SEQUENCE [LARGE SCALE GENOMIC DNA]</scope>
    <source>
        <strain evidence="2">93-210</strain>
    </source>
</reference>
<evidence type="ECO:0000313" key="1">
    <source>
        <dbReference type="EMBL" id="KAI7938103.1"/>
    </source>
</evidence>
<name>A0ACC0DRG3_9BASI</name>
<proteinExistence type="predicted"/>
<reference evidence="1 2" key="3">
    <citation type="journal article" date="2022" name="Microbiol. Spectr.">
        <title>Folding features and dynamics of 3D genome architecture in plant fungal pathogens.</title>
        <authorList>
            <person name="Xia C."/>
        </authorList>
    </citation>
    <scope>NUCLEOTIDE SEQUENCE [LARGE SCALE GENOMIC DNA]</scope>
    <source>
        <strain evidence="1 2">93-210</strain>
    </source>
</reference>
<organism evidence="1 2">
    <name type="scientific">Puccinia striiformis f. sp. tritici</name>
    <dbReference type="NCBI Taxonomy" id="168172"/>
    <lineage>
        <taxon>Eukaryota</taxon>
        <taxon>Fungi</taxon>
        <taxon>Dikarya</taxon>
        <taxon>Basidiomycota</taxon>
        <taxon>Pucciniomycotina</taxon>
        <taxon>Pucciniomycetes</taxon>
        <taxon>Pucciniales</taxon>
        <taxon>Pucciniaceae</taxon>
        <taxon>Puccinia</taxon>
    </lineage>
</organism>
<accession>A0ACC0DRG3</accession>
<dbReference type="EMBL" id="CM045880">
    <property type="protein sequence ID" value="KAI7938103.1"/>
    <property type="molecule type" value="Genomic_DNA"/>
</dbReference>
<comment type="caution">
    <text evidence="1">The sequence shown here is derived from an EMBL/GenBank/DDBJ whole genome shotgun (WGS) entry which is preliminary data.</text>
</comment>
<reference evidence="2" key="1">
    <citation type="journal article" date="2018" name="BMC Genomics">
        <title>Genomic insights into host adaptation between the wheat stripe rust pathogen (Puccinia striiformis f. sp. tritici) and the barley stripe rust pathogen (Puccinia striiformis f. sp. hordei).</title>
        <authorList>
            <person name="Xia C."/>
            <person name="Wang M."/>
            <person name="Yin C."/>
            <person name="Cornejo O.E."/>
            <person name="Hulbert S.H."/>
            <person name="Chen X."/>
        </authorList>
    </citation>
    <scope>NUCLEOTIDE SEQUENCE [LARGE SCALE GENOMIC DNA]</scope>
    <source>
        <strain evidence="2">93-210</strain>
    </source>
</reference>
<protein>
    <submittedName>
        <fullName evidence="1">Uncharacterized protein</fullName>
    </submittedName>
</protein>
<evidence type="ECO:0000313" key="2">
    <source>
        <dbReference type="Proteomes" id="UP001060170"/>
    </source>
</evidence>
<gene>
    <name evidence="1" type="ORF">MJO28_015023</name>
</gene>
<sequence length="1030" mass="112718">MSFKPSKKHLTKRPAASTISNDKATSSALPSSTEDTTDRPRKSFFSFKASSKRSTSRPAVSQERQQNSGAIQFPQVGSPKSTTPANPPYQLEIPIRNLRSSILFSQQFDLKNLGTNDEPLHRDPSPTPLLSDTPSRPIRSTTRPASWMMMNDGTFAPPLKAQLQSRSKSDQCSPESFYNGSRMPNRIESSDEEDPSRGSTVNWNRLPAVPQPQPAKMVGVLAGYQVRPPAPVEPVASAATPRRLQPSVTIRCPPSPRLPLPPSPSRPAVPSASPSRPAVPPTNPQSSAYSPLAAFLGQAKPNIPAVLSKSAVPAPTLDVTKTIPSSSHLLSAFLGSQSTRRDDVHSSDEAPAALPIIGSYPEPPTLVPKARSSDETSTVPLNVRSAEFSTASPISRASERSSLVDESANKVASDDPPTSPLSISSSPVGKPDAAVPEASEATAELQPRKEHQAEGLETVAPIAIPVRIPPASRSSSWSTPCPPGSICSESMLISSQPCPSRASSMATNSALSSYPPEISQRGGSRKRSVEKVYLDSCSQHSSSSSDNYSSAGSLDATKNRNRKGSSSGAVTDPSSACSNSSSPPEGTLDRYKQDGHPSKSGEETVVVPQDPKSETGEPDNKLDTEKDNASHGVSEEAEVNAETPRQPKVTLEQLVCHPDIFRKIICHLDYLDFFSLSQISHEFQEELEDDPRLREIILKRYLSVFGYRSLSAQFRTGHGQRELVTISLKDLANFNAGLEFESLELIAYAKQALNPKGLDYRTAKMIRSSNRAHNKLVAYLRAIEELDPVPVSQHRSAAAHRHAGNVIYRSGKAALFKVWVPCADHWMSNEELAECERELWRSQVWSYLKKGDVCWNLAIGDFGNEGKLLFDGRFLRDLNFEFDEVGHLPSWLNMLDFSPSYFHKIISSSTTSPIFYLDLSSFKEEIRKSLRLSEDKIEVASPQARYRVQRWVYRSVIKIPRGKWEGYVVIEVEGTSEHANDLLKRCCVHSDGSVSPKSFTSTTNRLAAPSLKVETPKPMPFSILRISCFT</sequence>